<organism evidence="1 2">
    <name type="scientific">Brassica napus</name>
    <name type="common">Rape</name>
    <dbReference type="NCBI Taxonomy" id="3708"/>
    <lineage>
        <taxon>Eukaryota</taxon>
        <taxon>Viridiplantae</taxon>
        <taxon>Streptophyta</taxon>
        <taxon>Embryophyta</taxon>
        <taxon>Tracheophyta</taxon>
        <taxon>Spermatophyta</taxon>
        <taxon>Magnoliopsida</taxon>
        <taxon>eudicotyledons</taxon>
        <taxon>Gunneridae</taxon>
        <taxon>Pentapetalae</taxon>
        <taxon>rosids</taxon>
        <taxon>malvids</taxon>
        <taxon>Brassicales</taxon>
        <taxon>Brassicaceae</taxon>
        <taxon>Brassiceae</taxon>
        <taxon>Brassica</taxon>
    </lineage>
</organism>
<protein>
    <submittedName>
        <fullName evidence="1">Uncharacterized protein</fullName>
    </submittedName>
</protein>
<evidence type="ECO:0000313" key="1">
    <source>
        <dbReference type="EMBL" id="KAH0917449.1"/>
    </source>
</evidence>
<reference evidence="1 2" key="1">
    <citation type="submission" date="2021-05" db="EMBL/GenBank/DDBJ databases">
        <title>Genome Assembly of Synthetic Allotetraploid Brassica napus Reveals Homoeologous Exchanges between Subgenomes.</title>
        <authorList>
            <person name="Davis J.T."/>
        </authorList>
    </citation>
    <scope>NUCLEOTIDE SEQUENCE [LARGE SCALE GENOMIC DNA]</scope>
    <source>
        <strain evidence="2">cv. Da-Ae</strain>
        <tissue evidence="1">Seedling</tissue>
    </source>
</reference>
<keyword evidence="2" id="KW-1185">Reference proteome</keyword>
<dbReference type="EMBL" id="JAGKQM010000007">
    <property type="protein sequence ID" value="KAH0917449.1"/>
    <property type="molecule type" value="Genomic_DNA"/>
</dbReference>
<evidence type="ECO:0000313" key="2">
    <source>
        <dbReference type="Proteomes" id="UP000824890"/>
    </source>
</evidence>
<name>A0ABQ8CK32_BRANA</name>
<proteinExistence type="predicted"/>
<dbReference type="Proteomes" id="UP000824890">
    <property type="component" value="Unassembled WGS sequence"/>
</dbReference>
<comment type="caution">
    <text evidence="1">The sequence shown here is derived from an EMBL/GenBank/DDBJ whole genome shotgun (WGS) entry which is preliminary data.</text>
</comment>
<gene>
    <name evidence="1" type="ORF">HID58_025109</name>
</gene>
<accession>A0ABQ8CK32</accession>
<sequence>MTDAGGASLLAPPATGEVPAHIAEFLSFQSELARCDAEGSVNPTRTVPPRPVVPADALTPEVPLVCNTVPFGGVVAMDVSAAEVEVQPSGSSTTPVRFVNATGSGVDVSSPSQESVRLRAACSKRDSCCCADELQEAEQ</sequence>